<feature type="compositionally biased region" description="Polar residues" evidence="1">
    <location>
        <begin position="1321"/>
        <end position="1336"/>
    </location>
</feature>
<feature type="region of interest" description="Disordered" evidence="1">
    <location>
        <begin position="1187"/>
        <end position="1224"/>
    </location>
</feature>
<feature type="compositionally biased region" description="Polar residues" evidence="1">
    <location>
        <begin position="1083"/>
        <end position="1093"/>
    </location>
</feature>
<feature type="compositionally biased region" description="Basic and acidic residues" evidence="1">
    <location>
        <begin position="1215"/>
        <end position="1224"/>
    </location>
</feature>
<protein>
    <recommendedName>
        <fullName evidence="2">C2H2-type domain-containing protein</fullName>
    </recommendedName>
</protein>
<feature type="compositionally biased region" description="Polar residues" evidence="1">
    <location>
        <begin position="415"/>
        <end position="425"/>
    </location>
</feature>
<feature type="compositionally biased region" description="Basic and acidic residues" evidence="1">
    <location>
        <begin position="429"/>
        <end position="441"/>
    </location>
</feature>
<feature type="compositionally biased region" description="Basic residues" evidence="1">
    <location>
        <begin position="2094"/>
        <end position="2107"/>
    </location>
</feature>
<feature type="compositionally biased region" description="Basic and acidic residues" evidence="1">
    <location>
        <begin position="1555"/>
        <end position="1565"/>
    </location>
</feature>
<feature type="compositionally biased region" description="Basic residues" evidence="1">
    <location>
        <begin position="1635"/>
        <end position="1646"/>
    </location>
</feature>
<dbReference type="InterPro" id="IPR013087">
    <property type="entry name" value="Znf_C2H2_type"/>
</dbReference>
<dbReference type="EMBL" id="OU892282">
    <property type="protein sequence ID" value="CAG9770439.1"/>
    <property type="molecule type" value="Genomic_DNA"/>
</dbReference>
<sequence>MSRICRSCLKPSQHFYSIYTDSFPVENLFRRLVPEVCLFTSGEPVICKSCYELLEMVDKFRVQCLQTEKLINKYLSEIQTTEIDFGKVELHDVVSYWNTIYYAEPYRSDLPREDLFHLVGNQGLDDGEIYVRQANPSEIKTIVRPTIRSPVDPPRTVKNLPENFQGNNNDKYMPNTWLSSWRIPKKSRINRDPLMQKNLFGNKRLEDRSVDIENIDGQKLLGNSDINIPSTENCPDNLSERENNEKPSGSTSIVPEKSPVVEPRIRVRSAASLFEARTLPSTDITNTEHCKIGYISKPKTTSVKEDLPRAANITDPIENAHLVSEPRILTQASLAHFKIPKIPPIRRKTLKRNRRNNGSYSNDVLDVIDSRDVEVDQNPILPVLTTNASLTSLGRNQFRDIENLVAQFAPSECRGSTENSLSIQGEPQLRSKRERPDEQPPSKRHKKNPKEQPRDSYCIPPIECTARGDYANDHDYLRGPYDINDMRIKRSKGYATWCLLCDTTQAAHQHQGHLRKHDTQCMICDVNFENVFLLNMHAREHFEHCSSCNETVTYAQFSPHLQTHLSLYDDAKQKTPVARVIKEGEQPSIASCDNKQKTEFSTNGMQSDSEEILGDDDMEFISLTNLCDTSNESPLINHVYLNEPQTSLIASKTSTTLNKQNLNKSNDFEVSDDEIQSNETVILAKDKAGVYEHCESSTTTGNIAEMPIILEKTIVTDKKSSSKSNSEGNVAVPEAVQSPNFQLPSSEEETVTESYSERDSDETTVHESAKSTNLQLPSSEEKTNGEPKETSVEECIIEKLLSSNSFFGKIANDAVEMAETIVAANIPKQTSETILNTVKSATRASLKEFLENFDKDSLKRLSGEQRSPVLVAEYDEIDSYSSLQPGPGNISLIVEDPNTTAEASSNATQQSDDDSIKVAPDKSLDKLVSLNEPEKMKIKRSRGRPRGAKSFRTSNPPSSSNTVQKIPVKRRSSRKRVPKKFGNLYIQNIEKTSQYDSNIFNDPPEFFQNSSWLNPSRSSNKLHTSSLFNFQEVPVNNKTYYPLTVAKLNEALLSVYANIRKETEKRQKSESEGSFVDIMSDSFDTNELQPSSSDENKVKKSTGKRVPKLPTKELSYKPKCVKKYENKRKLAKLVSSSNAPSKLNNLDSERRSLFEASLNDALQSFVESIDEPTPDYFQIQIDEPPVGCEGSDFNSSSEKLDTGNSSPQPSTSADLQKENKIEELTGKGVPKLRLSKLLDNPKRVKKYQNKRKLAKLVSSSNLPSKVNILEESFVGSIDEPTPDYFQIDIEESQVECEGYDSNSSSVNILNFPPEEAIQKLDTGNSSTEPQPSSSAENKVEKQTSKRMPKLSTKLHFNKLLDNPKRFKKSQNKRKMAKLVRSSNLPSKVNIFEETFVGSIEKPTPDYFQIHIEEPPVECEGCDSNSSLVNILKDPPEETLQKLDTENTSNEPQTSTPINPQKENKVGKLTGKRVPKLSSKLRFNKLLDNSKRFKKSRKKRRLAKFVRCSNPPSKVDNLEEEPVENKNYLAGRRSSVFLASLNDALQSFVDSIDDPTSDKLQKDIEKPPIGSERCDSNSSANDPSKETDTGNSPNEKQPSSVANPLEENKIEKSTNKRVPKLTTKLRLNKLLDNPKRVKKSQKKRKLAKFVSGSKPPSNVKKILPDFSELDTEQEPSTSANLQKENKLTGKRVPKLPTKLRSNQVSNNPKRVKKYKKKRKLAKLVSSSNSPSKVNNLEEEPVENKNYLAGRRSSLFAASLNEALQSFVDSIDEPISDYLEKDFVQPLARPERCASNNSPVNILNTPPEETLQNPDTGNSSNEPQPRKEDKVKKLNGTRGPKLTNKHRLKKLLDNPKCVKNYSENKRKLSKLVSGSNPASKANIEQSYLVGREGYDSTINSANHLNTEILQNSTELDTESSSIEPPPSTSANLQKETLVKKLPKRLRRLPKKYIQEILPPPATNLSIKNQMRRKSLKQSSNFAEQKFELVSDNKELAGKAKLLENSSHSQVVSESALIKMKDIVQSEETQILSGRKRKRGVLELEARNIAVSEEDEPTLKRNDIQRTATSLIEGTNSSESSGSLNLVEGLRVNATRRSSRTPKKSRKISE</sequence>
<dbReference type="GO" id="GO:0005634">
    <property type="term" value="C:nucleus"/>
    <property type="evidence" value="ECO:0007669"/>
    <property type="project" value="InterPro"/>
</dbReference>
<feature type="region of interest" description="Disordered" evidence="1">
    <location>
        <begin position="900"/>
        <end position="974"/>
    </location>
</feature>
<feature type="compositionally biased region" description="Polar residues" evidence="1">
    <location>
        <begin position="1792"/>
        <end position="1802"/>
    </location>
</feature>
<feature type="region of interest" description="Disordered" evidence="1">
    <location>
        <begin position="415"/>
        <end position="458"/>
    </location>
</feature>
<feature type="compositionally biased region" description="Basic residues" evidence="1">
    <location>
        <begin position="937"/>
        <end position="949"/>
    </location>
</feature>
<dbReference type="GO" id="GO:0008270">
    <property type="term" value="F:zinc ion binding"/>
    <property type="evidence" value="ECO:0007669"/>
    <property type="project" value="InterPro"/>
</dbReference>
<feature type="compositionally biased region" description="Polar residues" evidence="1">
    <location>
        <begin position="951"/>
        <end position="964"/>
    </location>
</feature>
<feature type="region of interest" description="Disordered" evidence="1">
    <location>
        <begin position="1319"/>
        <end position="1347"/>
    </location>
</feature>
<proteinExistence type="predicted"/>
<feature type="compositionally biased region" description="Polar residues" evidence="1">
    <location>
        <begin position="1588"/>
        <end position="1601"/>
    </location>
</feature>
<dbReference type="OrthoDB" id="6077919at2759"/>
<gene>
    <name evidence="3" type="ORF">CEUTPL_LOCUS10891</name>
</gene>
<feature type="compositionally biased region" description="Polar residues" evidence="1">
    <location>
        <begin position="1445"/>
        <end position="1460"/>
    </location>
</feature>
<feature type="region of interest" description="Disordered" evidence="1">
    <location>
        <begin position="1442"/>
        <end position="1470"/>
    </location>
</feature>
<feature type="compositionally biased region" description="Low complexity" evidence="1">
    <location>
        <begin position="1721"/>
        <end position="1733"/>
    </location>
</feature>
<dbReference type="InterPro" id="IPR012934">
    <property type="entry name" value="Znf_AD"/>
</dbReference>
<feature type="compositionally biased region" description="Polar residues" evidence="1">
    <location>
        <begin position="1698"/>
        <end position="1707"/>
    </location>
</feature>
<evidence type="ECO:0000259" key="2">
    <source>
        <dbReference type="PROSITE" id="PS00028"/>
    </source>
</evidence>
<dbReference type="SMART" id="SM00868">
    <property type="entry name" value="zf-AD"/>
    <property type="match status" value="1"/>
</dbReference>
<feature type="compositionally biased region" description="Polar residues" evidence="1">
    <location>
        <begin position="2067"/>
        <end position="2081"/>
    </location>
</feature>
<evidence type="ECO:0000256" key="1">
    <source>
        <dbReference type="SAM" id="MobiDB-lite"/>
    </source>
</evidence>
<evidence type="ECO:0000313" key="3">
    <source>
        <dbReference type="EMBL" id="CAG9770439.1"/>
    </source>
</evidence>
<accession>A0A9N9MZ07</accession>
<feature type="compositionally biased region" description="Basic and acidic residues" evidence="1">
    <location>
        <begin position="779"/>
        <end position="789"/>
    </location>
</feature>
<feature type="compositionally biased region" description="Basic and acidic residues" evidence="1">
    <location>
        <begin position="755"/>
        <end position="769"/>
    </location>
</feature>
<feature type="region of interest" description="Disordered" evidence="1">
    <location>
        <begin position="220"/>
        <end position="260"/>
    </location>
</feature>
<feature type="compositionally biased region" description="Polar residues" evidence="1">
    <location>
        <begin position="900"/>
        <end position="910"/>
    </location>
</feature>
<dbReference type="PROSITE" id="PS00028">
    <property type="entry name" value="ZINC_FINGER_C2H2_1"/>
    <property type="match status" value="1"/>
</dbReference>
<feature type="compositionally biased region" description="Polar residues" evidence="1">
    <location>
        <begin position="1192"/>
        <end position="1214"/>
    </location>
</feature>
<keyword evidence="4" id="KW-1185">Reference proteome</keyword>
<feature type="region of interest" description="Disordered" evidence="1">
    <location>
        <begin position="1788"/>
        <end position="1847"/>
    </location>
</feature>
<feature type="region of interest" description="Disordered" evidence="1">
    <location>
        <begin position="2067"/>
        <end position="2107"/>
    </location>
</feature>
<name>A0A9N9MZ07_9CUCU</name>
<feature type="compositionally biased region" description="Basic residues" evidence="1">
    <location>
        <begin position="1708"/>
        <end position="1720"/>
    </location>
</feature>
<reference evidence="3" key="1">
    <citation type="submission" date="2022-01" db="EMBL/GenBank/DDBJ databases">
        <authorList>
            <person name="King R."/>
        </authorList>
    </citation>
    <scope>NUCLEOTIDE SEQUENCE</scope>
</reference>
<dbReference type="Proteomes" id="UP001152799">
    <property type="component" value="Chromosome 6"/>
</dbReference>
<feature type="region of interest" description="Disordered" evidence="1">
    <location>
        <begin position="719"/>
        <end position="789"/>
    </location>
</feature>
<feature type="compositionally biased region" description="Polar residues" evidence="1">
    <location>
        <begin position="1808"/>
        <end position="1821"/>
    </location>
</feature>
<feature type="compositionally biased region" description="Low complexity" evidence="1">
    <location>
        <begin position="1619"/>
        <end position="1630"/>
    </location>
</feature>
<feature type="compositionally biased region" description="Basic and acidic residues" evidence="1">
    <location>
        <begin position="914"/>
        <end position="925"/>
    </location>
</feature>
<feature type="compositionally biased region" description="Polar residues" evidence="1">
    <location>
        <begin position="224"/>
        <end position="236"/>
    </location>
</feature>
<evidence type="ECO:0000313" key="4">
    <source>
        <dbReference type="Proteomes" id="UP001152799"/>
    </source>
</evidence>
<feature type="region of interest" description="Disordered" evidence="1">
    <location>
        <begin position="1083"/>
        <end position="1111"/>
    </location>
</feature>
<feature type="region of interest" description="Disordered" evidence="1">
    <location>
        <begin position="1549"/>
        <end position="1738"/>
    </location>
</feature>
<feature type="domain" description="C2H2-type" evidence="2">
    <location>
        <begin position="521"/>
        <end position="541"/>
    </location>
</feature>
<organism evidence="3 4">
    <name type="scientific">Ceutorhynchus assimilis</name>
    <name type="common">cabbage seed weevil</name>
    <dbReference type="NCBI Taxonomy" id="467358"/>
    <lineage>
        <taxon>Eukaryota</taxon>
        <taxon>Metazoa</taxon>
        <taxon>Ecdysozoa</taxon>
        <taxon>Arthropoda</taxon>
        <taxon>Hexapoda</taxon>
        <taxon>Insecta</taxon>
        <taxon>Pterygota</taxon>
        <taxon>Neoptera</taxon>
        <taxon>Endopterygota</taxon>
        <taxon>Coleoptera</taxon>
        <taxon>Polyphaga</taxon>
        <taxon>Cucujiformia</taxon>
        <taxon>Curculionidae</taxon>
        <taxon>Ceutorhynchinae</taxon>
        <taxon>Ceutorhynchus</taxon>
    </lineage>
</organism>